<keyword evidence="3" id="KW-0560">Oxidoreductase</keyword>
<dbReference type="Pfam" id="PF01408">
    <property type="entry name" value="GFO_IDH_MocA"/>
    <property type="match status" value="1"/>
</dbReference>
<dbReference type="GO" id="GO:0033712">
    <property type="term" value="F:1,5-anhydro-D-fructose reductase (1,5-anhydro-D-mannitol-forming) activity"/>
    <property type="evidence" value="ECO:0007669"/>
    <property type="project" value="UniProtKB-EC"/>
</dbReference>
<sequence>MRKLKWGVIGSGGIAFRRTIPEGIIPASNAELVAVCDVNEDLARKSGEKFGVRFYTEEDALINAPDVESVYIATPAYLHFKQAEKVLKAKKHALVEKPITLKVEEGKKIVSLAKRNRVKIGVDFMMRFNTINQKIKEMVLNGELGKIVMARAQLSCWYPPIKGAWRQIPKLGGGGSFIDMGCHCMDLLEFIIGSRIKEIICMGDTLVHKYPVEDTSVALARFQNGAIGIIDSCFSIPDNSSKNILEIYGSKGSVIAMGTIGQSPDGTATAYLETSTKGYDAQQTRQITSTSTKIEVKPYNTYRAQIENFSSSVLEDKDVLNSGEDGVRNQALVIAAYKSIKTKKVEKVLIK</sequence>
<dbReference type="SUPFAM" id="SSF55347">
    <property type="entry name" value="Glyceraldehyde-3-phosphate dehydrogenase-like, C-terminal domain"/>
    <property type="match status" value="1"/>
</dbReference>
<feature type="domain" description="Gfo/Idh/MocA-like oxidoreductase N-terminal" evidence="1">
    <location>
        <begin position="4"/>
        <end position="124"/>
    </location>
</feature>
<feature type="domain" description="GFO/IDH/MocA-like oxidoreductase" evidence="2">
    <location>
        <begin position="133"/>
        <end position="254"/>
    </location>
</feature>
<dbReference type="AlphaFoldDB" id="A0A1V6CAP1"/>
<dbReference type="InterPro" id="IPR052515">
    <property type="entry name" value="Gfo/Idh/MocA_Oxidoreductase"/>
</dbReference>
<dbReference type="EC" id="1.1.1.292" evidence="3"/>
<comment type="caution">
    <text evidence="3">The sequence shown here is derived from an EMBL/GenBank/DDBJ whole genome shotgun (WGS) entry which is preliminary data.</text>
</comment>
<dbReference type="PANTHER" id="PTHR43249:SF1">
    <property type="entry name" value="D-GLUCOSIDE 3-DEHYDROGENASE"/>
    <property type="match status" value="1"/>
</dbReference>
<dbReference type="Gene3D" id="3.40.50.720">
    <property type="entry name" value="NAD(P)-binding Rossmann-like Domain"/>
    <property type="match status" value="1"/>
</dbReference>
<dbReference type="InterPro" id="IPR055170">
    <property type="entry name" value="GFO_IDH_MocA-like_dom"/>
</dbReference>
<dbReference type="InterPro" id="IPR036291">
    <property type="entry name" value="NAD(P)-bd_dom_sf"/>
</dbReference>
<gene>
    <name evidence="3" type="primary">afr_1</name>
    <name evidence="3" type="ORF">BWX89_00725</name>
</gene>
<dbReference type="InterPro" id="IPR000683">
    <property type="entry name" value="Gfo/Idh/MocA-like_OxRdtase_N"/>
</dbReference>
<dbReference type="Proteomes" id="UP000485562">
    <property type="component" value="Unassembled WGS sequence"/>
</dbReference>
<evidence type="ECO:0000259" key="1">
    <source>
        <dbReference type="Pfam" id="PF01408"/>
    </source>
</evidence>
<reference evidence="3" key="1">
    <citation type="submission" date="2017-02" db="EMBL/GenBank/DDBJ databases">
        <title>Delving into the versatile metabolic prowess of the omnipresent phylum Bacteroidetes.</title>
        <authorList>
            <person name="Nobu M.K."/>
            <person name="Mei R."/>
            <person name="Narihiro T."/>
            <person name="Kuroda K."/>
            <person name="Liu W.-T."/>
        </authorList>
    </citation>
    <scope>NUCLEOTIDE SEQUENCE</scope>
    <source>
        <strain evidence="3">ADurb.Bin131</strain>
    </source>
</reference>
<accession>A0A1V6CAP1</accession>
<dbReference type="SUPFAM" id="SSF51735">
    <property type="entry name" value="NAD(P)-binding Rossmann-fold domains"/>
    <property type="match status" value="1"/>
</dbReference>
<evidence type="ECO:0000313" key="3">
    <source>
        <dbReference type="EMBL" id="OQB73940.1"/>
    </source>
</evidence>
<dbReference type="PANTHER" id="PTHR43249">
    <property type="entry name" value="UDP-N-ACETYL-2-AMINO-2-DEOXY-D-GLUCURONATE OXIDASE"/>
    <property type="match status" value="1"/>
</dbReference>
<dbReference type="EMBL" id="MWDQ01000057">
    <property type="protein sequence ID" value="OQB73940.1"/>
    <property type="molecule type" value="Genomic_DNA"/>
</dbReference>
<dbReference type="Pfam" id="PF22725">
    <property type="entry name" value="GFO_IDH_MocA_C3"/>
    <property type="match status" value="1"/>
</dbReference>
<protein>
    <submittedName>
        <fullName evidence="3">1,5-anhydro-D-fructose reductase</fullName>
        <ecNumber evidence="3">1.1.1.292</ecNumber>
    </submittedName>
</protein>
<dbReference type="Gene3D" id="3.30.360.10">
    <property type="entry name" value="Dihydrodipicolinate Reductase, domain 2"/>
    <property type="match status" value="1"/>
</dbReference>
<proteinExistence type="predicted"/>
<dbReference type="GO" id="GO:0000166">
    <property type="term" value="F:nucleotide binding"/>
    <property type="evidence" value="ECO:0007669"/>
    <property type="project" value="InterPro"/>
</dbReference>
<evidence type="ECO:0000259" key="2">
    <source>
        <dbReference type="Pfam" id="PF22725"/>
    </source>
</evidence>
<organism evidence="3">
    <name type="scientific">candidate division TA06 bacterium ADurb.Bin131</name>
    <dbReference type="NCBI Taxonomy" id="1852827"/>
    <lineage>
        <taxon>Bacteria</taxon>
        <taxon>Bacteria division TA06</taxon>
    </lineage>
</organism>
<name>A0A1V6CAP1_UNCT6</name>